<protein>
    <recommendedName>
        <fullName evidence="3">Nucleotide-diphospho-sugar transferase domain-containing protein</fullName>
    </recommendedName>
</protein>
<keyword evidence="2" id="KW-1185">Reference proteome</keyword>
<name>A0A5B7ZXV6_9BACT</name>
<dbReference type="EMBL" id="CP040896">
    <property type="protein sequence ID" value="QDA59343.1"/>
    <property type="molecule type" value="Genomic_DNA"/>
</dbReference>
<evidence type="ECO:0000313" key="1">
    <source>
        <dbReference type="EMBL" id="QDA59343.1"/>
    </source>
</evidence>
<accession>A0A5B7ZXV6</accession>
<dbReference type="RefSeq" id="WP_139514525.1">
    <property type="nucleotide sequence ID" value="NZ_CP040896.1"/>
</dbReference>
<gene>
    <name evidence="1" type="ORF">FHG12_04145</name>
</gene>
<dbReference type="Proteomes" id="UP000305398">
    <property type="component" value="Chromosome"/>
</dbReference>
<dbReference type="KEGG" id="hyj:FHG12_04145"/>
<dbReference type="AlphaFoldDB" id="A0A5B7ZXV6"/>
<sequence>MHLLVLQSFGKESEYRRALLTILSFWAWYSGPAERVRTVLFTDQPEFFKPLVGDLPVEYVQLTPEKIKVMRGGIDFLHRMKIAVIEEAFHLHPGADILYVDSDTFFTRDALTWMESFRPGRSFMHLLEYQFGECRDMPLPAGETFRAYLNYLENNKLHTSKGEEQFGAHSESWNAGVMGLPAKASAWISDVYAITEQSYPSTLNHASEQYAFSLVLKTRSELLPCDQYVYHYWYRVKKQIVDLLLAEAFSGDFQRVPLADKLQLAKQLTQQLPETFEHHILMLRDNAVQAFTDNRFTEGYRHAFRALSKSPFNPQFIKDVLYHAKRHLASS</sequence>
<reference evidence="1 2" key="1">
    <citation type="submission" date="2019-06" db="EMBL/GenBank/DDBJ databases">
        <authorList>
            <person name="Srinivasan S."/>
        </authorList>
    </citation>
    <scope>NUCLEOTIDE SEQUENCE [LARGE SCALE GENOMIC DNA]</scope>
    <source>
        <strain evidence="1 2">17J68-5</strain>
    </source>
</reference>
<evidence type="ECO:0008006" key="3">
    <source>
        <dbReference type="Google" id="ProtNLM"/>
    </source>
</evidence>
<dbReference type="OrthoDB" id="865313at2"/>
<evidence type="ECO:0000313" key="2">
    <source>
        <dbReference type="Proteomes" id="UP000305398"/>
    </source>
</evidence>
<proteinExistence type="predicted"/>
<organism evidence="1 2">
    <name type="scientific">Hymenobacter jejuensis</name>
    <dbReference type="NCBI Taxonomy" id="2502781"/>
    <lineage>
        <taxon>Bacteria</taxon>
        <taxon>Pseudomonadati</taxon>
        <taxon>Bacteroidota</taxon>
        <taxon>Cytophagia</taxon>
        <taxon>Cytophagales</taxon>
        <taxon>Hymenobacteraceae</taxon>
        <taxon>Hymenobacter</taxon>
    </lineage>
</organism>